<sequence>MTKEIEQERKSLIDRTTYHKLIAAYEKQNTVSQTNYYFDSPDFELNNAQIGLRIRHDLTAHSFVQTLKLPLTGSSATGRQLIEITDRINDQTAQSLIKGTAAGFAGTVGAYLTQHFADIKLVNFASATTERTILLGPDDTLITVDQTTYRDGSTDHELEIEGTDSTKLKFIFDFLQNKFHIVQKPIQNKRDRALAHR</sequence>
<dbReference type="Gene3D" id="2.40.320.10">
    <property type="entry name" value="Hypothetical Protein Pfu-838710-001"/>
    <property type="match status" value="1"/>
</dbReference>
<dbReference type="Pfam" id="PF01928">
    <property type="entry name" value="CYTH"/>
    <property type="match status" value="1"/>
</dbReference>
<comment type="caution">
    <text evidence="2">The sequence shown here is derived from an EMBL/GenBank/DDBJ whole genome shotgun (WGS) entry which is preliminary data.</text>
</comment>
<proteinExistence type="predicted"/>
<evidence type="ECO:0000313" key="3">
    <source>
        <dbReference type="Proteomes" id="UP000050909"/>
    </source>
</evidence>
<keyword evidence="3" id="KW-1185">Reference proteome</keyword>
<organism evidence="2 3">
    <name type="scientific">Amylolactobacillus amylotrophicus DSM 20534</name>
    <dbReference type="NCBI Taxonomy" id="1423722"/>
    <lineage>
        <taxon>Bacteria</taxon>
        <taxon>Bacillati</taxon>
        <taxon>Bacillota</taxon>
        <taxon>Bacilli</taxon>
        <taxon>Lactobacillales</taxon>
        <taxon>Lactobacillaceae</taxon>
        <taxon>Amylolactobacillus</taxon>
    </lineage>
</organism>
<gene>
    <name evidence="2" type="ORF">FC62_GL000518</name>
</gene>
<dbReference type="RefSeq" id="WP_056945954.1">
    <property type="nucleotide sequence ID" value="NZ_AZCV01000001.1"/>
</dbReference>
<dbReference type="SMART" id="SM01118">
    <property type="entry name" value="CYTH"/>
    <property type="match status" value="1"/>
</dbReference>
<protein>
    <recommendedName>
        <fullName evidence="1">CYTH domain-containing protein</fullName>
    </recommendedName>
</protein>
<dbReference type="InterPro" id="IPR023577">
    <property type="entry name" value="CYTH_domain"/>
</dbReference>
<name>A0A0R1H5X0_9LACO</name>
<dbReference type="EMBL" id="AZCV01000001">
    <property type="protein sequence ID" value="KRK38826.1"/>
    <property type="molecule type" value="Genomic_DNA"/>
</dbReference>
<feature type="domain" description="CYTH" evidence="1">
    <location>
        <begin position="4"/>
        <end position="197"/>
    </location>
</feature>
<evidence type="ECO:0000259" key="1">
    <source>
        <dbReference type="PROSITE" id="PS51707"/>
    </source>
</evidence>
<dbReference type="PATRIC" id="fig|1423722.3.peg.527"/>
<accession>A0A0R1H5X0</accession>
<dbReference type="PROSITE" id="PS51707">
    <property type="entry name" value="CYTH"/>
    <property type="match status" value="1"/>
</dbReference>
<dbReference type="InterPro" id="IPR033469">
    <property type="entry name" value="CYTH-like_dom_sf"/>
</dbReference>
<evidence type="ECO:0000313" key="2">
    <source>
        <dbReference type="EMBL" id="KRK38826.1"/>
    </source>
</evidence>
<reference evidence="2 3" key="1">
    <citation type="journal article" date="2015" name="Genome Announc.">
        <title>Expanding the biotechnology potential of lactobacilli through comparative genomics of 213 strains and associated genera.</title>
        <authorList>
            <person name="Sun Z."/>
            <person name="Harris H.M."/>
            <person name="McCann A."/>
            <person name="Guo C."/>
            <person name="Argimon S."/>
            <person name="Zhang W."/>
            <person name="Yang X."/>
            <person name="Jeffery I.B."/>
            <person name="Cooney J.C."/>
            <person name="Kagawa T.F."/>
            <person name="Liu W."/>
            <person name="Song Y."/>
            <person name="Salvetti E."/>
            <person name="Wrobel A."/>
            <person name="Rasinkangas P."/>
            <person name="Parkhill J."/>
            <person name="Rea M.C."/>
            <person name="O'Sullivan O."/>
            <person name="Ritari J."/>
            <person name="Douillard F.P."/>
            <person name="Paul Ross R."/>
            <person name="Yang R."/>
            <person name="Briner A.E."/>
            <person name="Felis G.E."/>
            <person name="de Vos W.M."/>
            <person name="Barrangou R."/>
            <person name="Klaenhammer T.R."/>
            <person name="Caufield P.W."/>
            <person name="Cui Y."/>
            <person name="Zhang H."/>
            <person name="O'Toole P.W."/>
        </authorList>
    </citation>
    <scope>NUCLEOTIDE SEQUENCE [LARGE SCALE GENOMIC DNA]</scope>
    <source>
        <strain evidence="2 3">DSM 20534</strain>
    </source>
</reference>
<dbReference type="Proteomes" id="UP000050909">
    <property type="component" value="Unassembled WGS sequence"/>
</dbReference>
<dbReference type="AlphaFoldDB" id="A0A0R1H5X0"/>
<dbReference type="SUPFAM" id="SSF55154">
    <property type="entry name" value="CYTH-like phosphatases"/>
    <property type="match status" value="1"/>
</dbReference>